<keyword evidence="4" id="KW-0808">Transferase</keyword>
<feature type="region of interest" description="Disordered" evidence="7">
    <location>
        <begin position="1182"/>
        <end position="1202"/>
    </location>
</feature>
<evidence type="ECO:0000256" key="1">
    <source>
        <dbReference type="ARBA" id="ARBA00000085"/>
    </source>
</evidence>
<keyword evidence="5" id="KW-0418">Kinase</keyword>
<feature type="domain" description="PAS" evidence="10">
    <location>
        <begin position="715"/>
        <end position="764"/>
    </location>
</feature>
<dbReference type="Pfam" id="PF13426">
    <property type="entry name" value="PAS_9"/>
    <property type="match status" value="2"/>
</dbReference>
<dbReference type="InterPro" id="IPR001610">
    <property type="entry name" value="PAC"/>
</dbReference>
<dbReference type="InterPro" id="IPR035965">
    <property type="entry name" value="PAS-like_dom_sf"/>
</dbReference>
<dbReference type="Gene3D" id="1.10.287.130">
    <property type="match status" value="1"/>
</dbReference>
<evidence type="ECO:0000256" key="6">
    <source>
        <dbReference type="PROSITE-ProRule" id="PRU00169"/>
    </source>
</evidence>
<comment type="caution">
    <text evidence="12">The sequence shown here is derived from an EMBL/GenBank/DDBJ whole genome shotgun (WGS) entry which is preliminary data.</text>
</comment>
<dbReference type="Pfam" id="PF08447">
    <property type="entry name" value="PAS_3"/>
    <property type="match status" value="3"/>
</dbReference>
<feature type="domain" description="PAC" evidence="11">
    <location>
        <begin position="521"/>
        <end position="573"/>
    </location>
</feature>
<sequence length="1325" mass="149426">MTEKAMDKAHQLFFENHPDPIWIFDSETLGFLDVNQAAIHKLGYSRQEFLSMTIADIRAAEDVPALRKAVGGLGEGVFEGGVWPIYGAGGKRLFIDFHWRTIEFNDRKAILAAARDVTRVIELEQEREELLAREEAERNKAQIVAGQFQVLFESLPGKFLVLGPENFEIIAASDAYLEATRTRRDDIVGKNLFDVFGDDPATPHADAMRNMRASLERVKTRRRADVIAVQRYPIARPEDEGGGLEERYWSPLNAPVFAADGSLLYIVHRVEDVTGIVQERAYQVEEDNLDTYEGIVLPELEVLVRSRELKRANLELQEEVSELRSAQRLLGMASFKLELDSGALAVSENFYNILGVNSDSFGSSLEAYSNLVHPADREAMVARMAAAETGQETYFEAQQRFVRPVDDAIVHALVVCEVSETSAGRVLHGLLLDITRRVEAEEELGLARQLVDLAGRTARLGGWRVELNSRQLVWTSETADIHELPRGTAPALEEAIDFYAPEHRERIREVFWRCAETGQAYDETLQIVTTTGRPVWVRTIGEPERDPDGNIIAIQGAFQDVSELVKERDRSQGLSRRLVDTLESISDAFFTLDHEWRFTFMNNQAEILLDRTRDSLLGKVVWEEFPDALNTAFEREYRRALDNQETVRFAEYYAPLEKWFEVNAYPAPDGLAVYFRDITEERALQAQLRLLETAVSRQSDILLITEAAPIDAPHGPRIVYVNDAFTRRTGYTREEVIGKTPRILQGPKTQMTELARIRRALEKWQPVRAELINYRKSGEEIWLELDIVPLADEKGWYTHWVSVERDITARKAAEEAVRLNEERFRLVASATNDVIWDWDLTTDRIWWNESMASQFGYDRDTLEPGLESWKNRIHPNDQAQVVESIHAVIEGSGSNWVEEYRFLHADGRELIVVDRGFLIRDEAGRAVRMVGSMEDVTEQRMLDERLRHSQKLETIGQLTGGVAHDFNNLLTVILGNAEVLSDRLGEDETLKALADMTISAAERGAELTNRLLAFARQQALQPKIVDLNHMLVGIEPLLKRALSEEIEIEISQGEAIPRIEVDPGQLEAALLNLAINARDAMAEGGRLVIETETFELDENSASGHLELEPGIYVVLCVSDTGAGMDSETLEHAFEPFYTTKDVGKGSGLGLSMVYGFMKQSGGQARIYSEAGEGTTVRLYFPQAESDKDPPAPEESREEKGSTNEHILVVEDNALVREHLVGLLDSLDYRVTDAEDSERALAILKSRSDVDLLFTDVIMPGGMNGSQLAEAAREIYPDLRVLFTSGYTENTIVQNGRLEPGMHLLSKPYRRHELAKKLREVLDASH</sequence>
<accession>A0ABV8UKZ8</accession>
<dbReference type="RefSeq" id="WP_382422058.1">
    <property type="nucleotide sequence ID" value="NZ_JBHSCW010000003.1"/>
</dbReference>
<dbReference type="CDD" id="cd00130">
    <property type="entry name" value="PAS"/>
    <property type="match status" value="5"/>
</dbReference>
<keyword evidence="13" id="KW-1185">Reference proteome</keyword>
<dbReference type="InterPro" id="IPR004358">
    <property type="entry name" value="Sig_transdc_His_kin-like_C"/>
</dbReference>
<dbReference type="InterPro" id="IPR036097">
    <property type="entry name" value="HisK_dim/P_sf"/>
</dbReference>
<dbReference type="InterPro" id="IPR036890">
    <property type="entry name" value="HATPase_C_sf"/>
</dbReference>
<evidence type="ECO:0000256" key="7">
    <source>
        <dbReference type="SAM" id="MobiDB-lite"/>
    </source>
</evidence>
<feature type="domain" description="PAS" evidence="10">
    <location>
        <begin position="820"/>
        <end position="892"/>
    </location>
</feature>
<proteinExistence type="predicted"/>
<dbReference type="Pfam" id="PF00072">
    <property type="entry name" value="Response_reg"/>
    <property type="match status" value="1"/>
</dbReference>
<dbReference type="SMART" id="SM00388">
    <property type="entry name" value="HisKA"/>
    <property type="match status" value="1"/>
</dbReference>
<protein>
    <recommendedName>
        <fullName evidence="2">histidine kinase</fullName>
        <ecNumber evidence="2">2.7.13.3</ecNumber>
    </recommendedName>
</protein>
<dbReference type="Proteomes" id="UP001595799">
    <property type="component" value="Unassembled WGS sequence"/>
</dbReference>
<gene>
    <name evidence="12" type="ORF">ACFOW6_09295</name>
</gene>
<dbReference type="InterPro" id="IPR013655">
    <property type="entry name" value="PAS_fold_3"/>
</dbReference>
<feature type="domain" description="PAS" evidence="10">
    <location>
        <begin position="6"/>
        <end position="81"/>
    </location>
</feature>
<dbReference type="PANTHER" id="PTHR43304">
    <property type="entry name" value="PHYTOCHROME-LIKE PROTEIN CPH1"/>
    <property type="match status" value="1"/>
</dbReference>
<dbReference type="CDD" id="cd18161">
    <property type="entry name" value="REC_hyHK_blue-like"/>
    <property type="match status" value="1"/>
</dbReference>
<dbReference type="InterPro" id="IPR001789">
    <property type="entry name" value="Sig_transdc_resp-reg_receiver"/>
</dbReference>
<evidence type="ECO:0000256" key="3">
    <source>
        <dbReference type="ARBA" id="ARBA00022553"/>
    </source>
</evidence>
<dbReference type="Gene3D" id="3.40.50.2300">
    <property type="match status" value="1"/>
</dbReference>
<dbReference type="CDD" id="cd16919">
    <property type="entry name" value="HATPase_CckA-like"/>
    <property type="match status" value="1"/>
</dbReference>
<dbReference type="PROSITE" id="PS50112">
    <property type="entry name" value="PAS"/>
    <property type="match status" value="4"/>
</dbReference>
<feature type="modified residue" description="4-aspartylphosphate" evidence="6">
    <location>
        <position position="1255"/>
    </location>
</feature>
<evidence type="ECO:0000259" key="9">
    <source>
        <dbReference type="PROSITE" id="PS50110"/>
    </source>
</evidence>
<evidence type="ECO:0000259" key="8">
    <source>
        <dbReference type="PROSITE" id="PS50109"/>
    </source>
</evidence>
<dbReference type="Gene3D" id="3.30.565.10">
    <property type="entry name" value="Histidine kinase-like ATPase, C-terminal domain"/>
    <property type="match status" value="1"/>
</dbReference>
<evidence type="ECO:0000259" key="10">
    <source>
        <dbReference type="PROSITE" id="PS50112"/>
    </source>
</evidence>
<dbReference type="SMART" id="SM00448">
    <property type="entry name" value="REC"/>
    <property type="match status" value="1"/>
</dbReference>
<dbReference type="Gene3D" id="3.30.450.20">
    <property type="entry name" value="PAS domain"/>
    <property type="match status" value="7"/>
</dbReference>
<dbReference type="Pfam" id="PF13188">
    <property type="entry name" value="PAS_8"/>
    <property type="match status" value="1"/>
</dbReference>
<dbReference type="SMART" id="SM00091">
    <property type="entry name" value="PAS"/>
    <property type="match status" value="6"/>
</dbReference>
<dbReference type="SUPFAM" id="SSF55785">
    <property type="entry name" value="PYP-like sensor domain (PAS domain)"/>
    <property type="match status" value="7"/>
</dbReference>
<dbReference type="Pfam" id="PF08448">
    <property type="entry name" value="PAS_4"/>
    <property type="match status" value="1"/>
</dbReference>
<name>A0ABV8UKZ8_9PROT</name>
<dbReference type="EC" id="2.7.13.3" evidence="2"/>
<dbReference type="InterPro" id="IPR000014">
    <property type="entry name" value="PAS"/>
</dbReference>
<evidence type="ECO:0000313" key="12">
    <source>
        <dbReference type="EMBL" id="MFC4351734.1"/>
    </source>
</evidence>
<dbReference type="NCBIfam" id="TIGR00229">
    <property type="entry name" value="sensory_box"/>
    <property type="match status" value="4"/>
</dbReference>
<dbReference type="CDD" id="cd00082">
    <property type="entry name" value="HisKA"/>
    <property type="match status" value="1"/>
</dbReference>
<dbReference type="SUPFAM" id="SSF55874">
    <property type="entry name" value="ATPase domain of HSP90 chaperone/DNA topoisomerase II/histidine kinase"/>
    <property type="match status" value="1"/>
</dbReference>
<dbReference type="InterPro" id="IPR052162">
    <property type="entry name" value="Sensor_kinase/Photoreceptor"/>
</dbReference>
<keyword evidence="3 6" id="KW-0597">Phosphoprotein</keyword>
<dbReference type="PROSITE" id="PS50110">
    <property type="entry name" value="RESPONSE_REGULATORY"/>
    <property type="match status" value="1"/>
</dbReference>
<dbReference type="PROSITE" id="PS50113">
    <property type="entry name" value="PAC"/>
    <property type="match status" value="3"/>
</dbReference>
<dbReference type="InterPro" id="IPR013656">
    <property type="entry name" value="PAS_4"/>
</dbReference>
<dbReference type="SMART" id="SM00387">
    <property type="entry name" value="HATPase_c"/>
    <property type="match status" value="1"/>
</dbReference>
<feature type="domain" description="PAC" evidence="11">
    <location>
        <begin position="765"/>
        <end position="819"/>
    </location>
</feature>
<dbReference type="SUPFAM" id="SSF47384">
    <property type="entry name" value="Homodimeric domain of signal transducing histidine kinase"/>
    <property type="match status" value="1"/>
</dbReference>
<evidence type="ECO:0000313" key="13">
    <source>
        <dbReference type="Proteomes" id="UP001595799"/>
    </source>
</evidence>
<feature type="domain" description="Histidine kinase" evidence="8">
    <location>
        <begin position="961"/>
        <end position="1184"/>
    </location>
</feature>
<feature type="domain" description="PAC" evidence="11">
    <location>
        <begin position="896"/>
        <end position="948"/>
    </location>
</feature>
<dbReference type="InterPro" id="IPR003661">
    <property type="entry name" value="HisK_dim/P_dom"/>
</dbReference>
<dbReference type="SMART" id="SM00086">
    <property type="entry name" value="PAC"/>
    <property type="match status" value="3"/>
</dbReference>
<dbReference type="InterPro" id="IPR005467">
    <property type="entry name" value="His_kinase_dom"/>
</dbReference>
<comment type="catalytic activity">
    <reaction evidence="1">
        <text>ATP + protein L-histidine = ADP + protein N-phospho-L-histidine.</text>
        <dbReference type="EC" id="2.7.13.3"/>
    </reaction>
</comment>
<dbReference type="PROSITE" id="PS50109">
    <property type="entry name" value="HIS_KIN"/>
    <property type="match status" value="1"/>
</dbReference>
<feature type="compositionally biased region" description="Basic and acidic residues" evidence="7">
    <location>
        <begin position="1184"/>
        <end position="1202"/>
    </location>
</feature>
<dbReference type="Pfam" id="PF00512">
    <property type="entry name" value="HisKA"/>
    <property type="match status" value="1"/>
</dbReference>
<feature type="domain" description="PAS" evidence="10">
    <location>
        <begin position="574"/>
        <end position="644"/>
    </location>
</feature>
<evidence type="ECO:0000259" key="11">
    <source>
        <dbReference type="PROSITE" id="PS50113"/>
    </source>
</evidence>
<dbReference type="PANTHER" id="PTHR43304:SF1">
    <property type="entry name" value="PAC DOMAIN-CONTAINING PROTEIN"/>
    <property type="match status" value="1"/>
</dbReference>
<dbReference type="InterPro" id="IPR011006">
    <property type="entry name" value="CheY-like_superfamily"/>
</dbReference>
<dbReference type="InterPro" id="IPR000700">
    <property type="entry name" value="PAS-assoc_C"/>
</dbReference>
<evidence type="ECO:0000256" key="2">
    <source>
        <dbReference type="ARBA" id="ARBA00012438"/>
    </source>
</evidence>
<evidence type="ECO:0000256" key="4">
    <source>
        <dbReference type="ARBA" id="ARBA00022679"/>
    </source>
</evidence>
<evidence type="ECO:0000256" key="5">
    <source>
        <dbReference type="ARBA" id="ARBA00022777"/>
    </source>
</evidence>
<reference evidence="13" key="1">
    <citation type="journal article" date="2019" name="Int. J. Syst. Evol. Microbiol.">
        <title>The Global Catalogue of Microorganisms (GCM) 10K type strain sequencing project: providing services to taxonomists for standard genome sequencing and annotation.</title>
        <authorList>
            <consortium name="The Broad Institute Genomics Platform"/>
            <consortium name="The Broad Institute Genome Sequencing Center for Infectious Disease"/>
            <person name="Wu L."/>
            <person name="Ma J."/>
        </authorList>
    </citation>
    <scope>NUCLEOTIDE SEQUENCE [LARGE SCALE GENOMIC DNA]</scope>
    <source>
        <strain evidence="13">CECT 8472</strain>
    </source>
</reference>
<dbReference type="EMBL" id="JBHSCW010000003">
    <property type="protein sequence ID" value="MFC4351734.1"/>
    <property type="molecule type" value="Genomic_DNA"/>
</dbReference>
<dbReference type="PRINTS" id="PR00344">
    <property type="entry name" value="BCTRLSENSOR"/>
</dbReference>
<dbReference type="Pfam" id="PF02518">
    <property type="entry name" value="HATPase_c"/>
    <property type="match status" value="1"/>
</dbReference>
<dbReference type="InterPro" id="IPR003594">
    <property type="entry name" value="HATPase_dom"/>
</dbReference>
<dbReference type="SUPFAM" id="SSF52172">
    <property type="entry name" value="CheY-like"/>
    <property type="match status" value="1"/>
</dbReference>
<feature type="domain" description="Response regulatory" evidence="9">
    <location>
        <begin position="1205"/>
        <end position="1321"/>
    </location>
</feature>
<organism evidence="12 13">
    <name type="scientific">Fodinicurvata halophila</name>
    <dbReference type="NCBI Taxonomy" id="1419723"/>
    <lineage>
        <taxon>Bacteria</taxon>
        <taxon>Pseudomonadati</taxon>
        <taxon>Pseudomonadota</taxon>
        <taxon>Alphaproteobacteria</taxon>
        <taxon>Rhodospirillales</taxon>
        <taxon>Rhodovibrionaceae</taxon>
        <taxon>Fodinicurvata</taxon>
    </lineage>
</organism>